<dbReference type="InterPro" id="IPR033932">
    <property type="entry name" value="YtcJ-like"/>
</dbReference>
<dbReference type="Gene3D" id="3.20.20.140">
    <property type="entry name" value="Metal-dependent hydrolases"/>
    <property type="match status" value="1"/>
</dbReference>
<name>A0A2N0Z6Z3_9BACI</name>
<dbReference type="Gene3D" id="3.10.310.70">
    <property type="match status" value="1"/>
</dbReference>
<dbReference type="PANTHER" id="PTHR22642:SF2">
    <property type="entry name" value="PROTEIN LONG AFTER FAR-RED 3"/>
    <property type="match status" value="1"/>
</dbReference>
<dbReference type="GO" id="GO:0016810">
    <property type="term" value="F:hydrolase activity, acting on carbon-nitrogen (but not peptide) bonds"/>
    <property type="evidence" value="ECO:0007669"/>
    <property type="project" value="InterPro"/>
</dbReference>
<dbReference type="InterPro" id="IPR032466">
    <property type="entry name" value="Metal_Hydrolase"/>
</dbReference>
<keyword evidence="2" id="KW-0378">Hydrolase</keyword>
<dbReference type="PANTHER" id="PTHR22642">
    <property type="entry name" value="IMIDAZOLONEPROPIONASE"/>
    <property type="match status" value="1"/>
</dbReference>
<evidence type="ECO:0000313" key="3">
    <source>
        <dbReference type="Proteomes" id="UP000233375"/>
    </source>
</evidence>
<dbReference type="AlphaFoldDB" id="A0A2N0Z6Z3"/>
<dbReference type="Pfam" id="PF07969">
    <property type="entry name" value="Amidohydro_3"/>
    <property type="match status" value="1"/>
</dbReference>
<organism evidence="2 3">
    <name type="scientific">Niallia nealsonii</name>
    <dbReference type="NCBI Taxonomy" id="115979"/>
    <lineage>
        <taxon>Bacteria</taxon>
        <taxon>Bacillati</taxon>
        <taxon>Bacillota</taxon>
        <taxon>Bacilli</taxon>
        <taxon>Bacillales</taxon>
        <taxon>Bacillaceae</taxon>
        <taxon>Niallia</taxon>
    </lineage>
</organism>
<evidence type="ECO:0000259" key="1">
    <source>
        <dbReference type="Pfam" id="PF07969"/>
    </source>
</evidence>
<dbReference type="RefSeq" id="WP_101175393.1">
    <property type="nucleotide sequence ID" value="NZ_PISE01000004.1"/>
</dbReference>
<dbReference type="OrthoDB" id="9767366at2"/>
<dbReference type="InterPro" id="IPR011059">
    <property type="entry name" value="Metal-dep_hydrolase_composite"/>
</dbReference>
<dbReference type="EMBL" id="PISE01000004">
    <property type="protein sequence ID" value="PKG25288.1"/>
    <property type="molecule type" value="Genomic_DNA"/>
</dbReference>
<evidence type="ECO:0000313" key="2">
    <source>
        <dbReference type="EMBL" id="PKG25288.1"/>
    </source>
</evidence>
<dbReference type="Proteomes" id="UP000233375">
    <property type="component" value="Unassembled WGS sequence"/>
</dbReference>
<gene>
    <name evidence="2" type="ORF">CWS01_02085</name>
</gene>
<accession>A0A2N0Z6Z3</accession>
<sequence>MKKADVVFINGEVITVDQHFSITEAVAILDHKIMAVGKNEEIKKYIGGETKIIDLEGKSLLPGFIDAHLHMAETGLTKLAFDVRAVESMEDMIALLKQQTKDIPKGQWIRGWGFNDNRIKEGRMPTRWELDEISTKHPIYIQRSCNHILSANSYALQLAEIHNQSEPLEDGEIEKENGIVNGVLKESARMKVLDLDQYSEREYLEAIQIASKEFIAAGITSVHDLGSKFPKHMIMMQKAMRDPDIKIRIYGTVVSFDNTTDAIGQTLEAGILSGAGNDRFRIGPSKLFLDGSLTGRTAAMKDGYIGDKNNKGIVYLSQEKLHSIMENPHLAGCQIAAHAIGDTAVEMMVDCIEHVTSLDNRKNHRHRIEHASVTSKELLKRIKDLEIVVIPNPAFLYPFGEEYVNNIGERAQSMFPIRSFLDYGIMVAAGSDSPVTEYNPIIGIYELVNRRTKNGLLIGPEERITIEEAIKIFTYNGAYASFEEQTKGSIEPGKLADLVVIDQSILRCPSEDILHVKVEMTVFNGEIVYVREPNSFVSTSMSENV</sequence>
<feature type="domain" description="Amidohydrolase 3" evidence="1">
    <location>
        <begin position="51"/>
        <end position="529"/>
    </location>
</feature>
<dbReference type="InterPro" id="IPR013108">
    <property type="entry name" value="Amidohydro_3"/>
</dbReference>
<proteinExistence type="predicted"/>
<comment type="caution">
    <text evidence="2">The sequence shown here is derived from an EMBL/GenBank/DDBJ whole genome shotgun (WGS) entry which is preliminary data.</text>
</comment>
<dbReference type="CDD" id="cd01300">
    <property type="entry name" value="YtcJ_like"/>
    <property type="match status" value="1"/>
</dbReference>
<dbReference type="SUPFAM" id="SSF51338">
    <property type="entry name" value="Composite domain of metallo-dependent hydrolases"/>
    <property type="match status" value="1"/>
</dbReference>
<keyword evidence="3" id="KW-1185">Reference proteome</keyword>
<dbReference type="SUPFAM" id="SSF51556">
    <property type="entry name" value="Metallo-dependent hydrolases"/>
    <property type="match status" value="1"/>
</dbReference>
<protein>
    <submittedName>
        <fullName evidence="2">Amidohydrolase</fullName>
    </submittedName>
</protein>
<reference evidence="2 3" key="1">
    <citation type="journal article" date="2003" name="Int. J. Syst. Evol. Microbiol.">
        <title>Bacillus nealsonii sp. nov., isolated from a spacecraft-assembly facility, whose spores are gamma-radiation resistant.</title>
        <authorList>
            <person name="Venkateswaran K."/>
            <person name="Kempf M."/>
            <person name="Chen F."/>
            <person name="Satomi M."/>
            <person name="Nicholson W."/>
            <person name="Kern R."/>
        </authorList>
    </citation>
    <scope>NUCLEOTIDE SEQUENCE [LARGE SCALE GENOMIC DNA]</scope>
    <source>
        <strain evidence="2 3">FO-92</strain>
    </source>
</reference>
<dbReference type="Gene3D" id="2.30.40.10">
    <property type="entry name" value="Urease, subunit C, domain 1"/>
    <property type="match status" value="1"/>
</dbReference>